<feature type="compositionally biased region" description="Basic and acidic residues" evidence="1">
    <location>
        <begin position="16"/>
        <end position="51"/>
    </location>
</feature>
<protein>
    <recommendedName>
        <fullName evidence="5">Flagellar basal body-associated protein FliL</fullName>
    </recommendedName>
</protein>
<evidence type="ECO:0000313" key="4">
    <source>
        <dbReference type="Proteomes" id="UP000198937"/>
    </source>
</evidence>
<accession>A0A1C6TVQ8</accession>
<evidence type="ECO:0000313" key="3">
    <source>
        <dbReference type="EMBL" id="SCL45900.1"/>
    </source>
</evidence>
<evidence type="ECO:0000256" key="2">
    <source>
        <dbReference type="SAM" id="Phobius"/>
    </source>
</evidence>
<keyword evidence="2" id="KW-0812">Transmembrane</keyword>
<keyword evidence="2" id="KW-0472">Membrane</keyword>
<feature type="compositionally biased region" description="Pro residues" evidence="1">
    <location>
        <begin position="88"/>
        <end position="103"/>
    </location>
</feature>
<evidence type="ECO:0008006" key="5">
    <source>
        <dbReference type="Google" id="ProtNLM"/>
    </source>
</evidence>
<gene>
    <name evidence="3" type="ORF">GA0070617_0080</name>
</gene>
<dbReference type="STRING" id="683228.GA0070617_0080"/>
<dbReference type="EMBL" id="FMIA01000002">
    <property type="protein sequence ID" value="SCL45900.1"/>
    <property type="molecule type" value="Genomic_DNA"/>
</dbReference>
<keyword evidence="4" id="KW-1185">Reference proteome</keyword>
<evidence type="ECO:0000256" key="1">
    <source>
        <dbReference type="SAM" id="MobiDB-lite"/>
    </source>
</evidence>
<name>A0A1C6TVQ8_9ACTN</name>
<feature type="region of interest" description="Disordered" evidence="1">
    <location>
        <begin position="176"/>
        <end position="208"/>
    </location>
</feature>
<reference evidence="3 4" key="1">
    <citation type="submission" date="2016-06" db="EMBL/GenBank/DDBJ databases">
        <authorList>
            <person name="Kjaerup R.B."/>
            <person name="Dalgaard T.S."/>
            <person name="Juul-Madsen H.R."/>
        </authorList>
    </citation>
    <scope>NUCLEOTIDE SEQUENCE [LARGE SCALE GENOMIC DNA]</scope>
    <source>
        <strain evidence="3 4">DSM 45577</strain>
    </source>
</reference>
<dbReference type="AlphaFoldDB" id="A0A1C6TVQ8"/>
<keyword evidence="2" id="KW-1133">Transmembrane helix</keyword>
<proteinExistence type="predicted"/>
<dbReference type="Proteomes" id="UP000198937">
    <property type="component" value="Unassembled WGS sequence"/>
</dbReference>
<feature type="transmembrane region" description="Helical" evidence="2">
    <location>
        <begin position="147"/>
        <end position="168"/>
    </location>
</feature>
<feature type="region of interest" description="Disordered" evidence="1">
    <location>
        <begin position="1"/>
        <end position="110"/>
    </location>
</feature>
<organism evidence="3 4">
    <name type="scientific">Micromonospora yangpuensis</name>
    <dbReference type="NCBI Taxonomy" id="683228"/>
    <lineage>
        <taxon>Bacteria</taxon>
        <taxon>Bacillati</taxon>
        <taxon>Actinomycetota</taxon>
        <taxon>Actinomycetes</taxon>
        <taxon>Micromonosporales</taxon>
        <taxon>Micromonosporaceae</taxon>
        <taxon>Micromonospora</taxon>
    </lineage>
</organism>
<sequence length="289" mass="30893">MANDGSPAGGPPDAWQWRRPEDTYGPRDERDRPDPDGQRRAPEPYRPHTGPDRYGPPANPPGRDGWEQYAPYQRPPDGPGYRSAGADPGPPWPPQGTSPPPGTLPSGGTLPAAVAAIPAYPVIPYSSGPADAGALDGEPPRRRRWPLIAVSATLVTLVVIGVSAVLLLRDRADQVPVADPSEQPAVVEPTALPTGSPATGGAAPESSADPRFVKVGQCVRNEGPTGGRPELLITECGTRTYEVLRRFDEATSGERDAEAKCAKVEGYTNWYFFDSELDTLDFVLCLKLR</sequence>